<gene>
    <name evidence="1" type="ordered locus">Dester_1380</name>
</gene>
<proteinExistence type="predicted"/>
<evidence type="ECO:0000313" key="2">
    <source>
        <dbReference type="Proteomes" id="UP000007102"/>
    </source>
</evidence>
<accession>F0S1K8</accession>
<reference evidence="2" key="2">
    <citation type="submission" date="2011-02" db="EMBL/GenBank/DDBJ databases">
        <title>The complete genome of Desulfurobacterium thermolithotrophum DSM 11699.</title>
        <authorList>
            <consortium name="US DOE Joint Genome Institute (JGI-PGF)"/>
            <person name="Lucas S."/>
            <person name="Copeland A."/>
            <person name="Lapidus A."/>
            <person name="Bruce D."/>
            <person name="Goodwin L."/>
            <person name="Pitluck S."/>
            <person name="Kyrpides N."/>
            <person name="Mavromatis K."/>
            <person name="Pagani I."/>
            <person name="Ivanova N."/>
            <person name="Mikhailova N."/>
            <person name="Daligault H."/>
            <person name="Detter J.C."/>
            <person name="Tapia R."/>
            <person name="Han C."/>
            <person name="Land M."/>
            <person name="Hauser L."/>
            <person name="Markowitz V."/>
            <person name="Cheng J.-F."/>
            <person name="Hugenholtz P."/>
            <person name="Woyke T."/>
            <person name="Wu D."/>
            <person name="Spring S."/>
            <person name="Brambilla E."/>
            <person name="Klenk H.-P."/>
            <person name="Eisen J.A."/>
        </authorList>
    </citation>
    <scope>NUCLEOTIDE SEQUENCE [LARGE SCALE GENOMIC DNA]</scope>
    <source>
        <strain evidence="2">DSM 11699 / BSA</strain>
    </source>
</reference>
<dbReference type="InParanoid" id="F0S1K8"/>
<dbReference type="STRING" id="868864.Dester_1380"/>
<dbReference type="AlphaFoldDB" id="F0S1K8"/>
<organism evidence="1 2">
    <name type="scientific">Desulfurobacterium thermolithotrophum (strain DSM 11699 / BSA)</name>
    <dbReference type="NCBI Taxonomy" id="868864"/>
    <lineage>
        <taxon>Bacteria</taxon>
        <taxon>Pseudomonadati</taxon>
        <taxon>Aquificota</taxon>
        <taxon>Aquificia</taxon>
        <taxon>Desulfurobacteriales</taxon>
        <taxon>Desulfurobacteriaceae</taxon>
        <taxon>Desulfurobacterium</taxon>
    </lineage>
</organism>
<keyword evidence="2" id="KW-1185">Reference proteome</keyword>
<dbReference type="KEGG" id="dte:Dester_1380"/>
<protein>
    <submittedName>
        <fullName evidence="1">Uncharacterized protein</fullName>
    </submittedName>
</protein>
<sequence>MALFLFTFSYGNAFAGTGWFRIEKGHSLYFKPFVDVKLQKDVMVLFVTSKGKIYRGKCREKTIKDACSITPRKRFRDNTESIRYIILRLKKFYAPEVIKTGVVDNLNVKDR</sequence>
<name>F0S1K8_DESTD</name>
<dbReference type="EMBL" id="CP002543">
    <property type="protein sequence ID" value="ADY74011.1"/>
    <property type="molecule type" value="Genomic_DNA"/>
</dbReference>
<evidence type="ECO:0000313" key="1">
    <source>
        <dbReference type="EMBL" id="ADY74011.1"/>
    </source>
</evidence>
<dbReference type="HOGENOM" id="CLU_2154328_0_0_0"/>
<dbReference type="Proteomes" id="UP000007102">
    <property type="component" value="Chromosome"/>
</dbReference>
<reference evidence="1 2" key="1">
    <citation type="journal article" date="2011" name="Stand. Genomic Sci.">
        <title>Complete genome sequence of the thermophilic sulfur-reducer Desulfurobacterium thermolithotrophum type strain (BSA(T)) from a deep-sea hydrothermal vent.</title>
        <authorList>
            <person name="Goker M."/>
            <person name="Daligault H."/>
            <person name="Mwirichia R."/>
            <person name="Lapidus A."/>
            <person name="Lucas S."/>
            <person name="Deshpande S."/>
            <person name="Pagani I."/>
            <person name="Tapia R."/>
            <person name="Cheng J.F."/>
            <person name="Goodwin L."/>
            <person name="Pitluck S."/>
            <person name="Liolios K."/>
            <person name="Ivanova N."/>
            <person name="Mavromatis K."/>
            <person name="Mikhailova N."/>
            <person name="Pati A."/>
            <person name="Chen A."/>
            <person name="Palaniappan K."/>
            <person name="Han C."/>
            <person name="Land M."/>
            <person name="Hauser L."/>
            <person name="Pan C."/>
            <person name="Brambilla E.M."/>
            <person name="Rohde M."/>
            <person name="Spring S."/>
            <person name="Sikorski J."/>
            <person name="Wirth R."/>
            <person name="Detter J.C."/>
            <person name="Woyke T."/>
            <person name="Bristow J."/>
            <person name="Eisen J.A."/>
            <person name="Markowitz V."/>
            <person name="Hugenholtz P."/>
            <person name="Kyrpides N.C."/>
            <person name="Klenk H.P."/>
        </authorList>
    </citation>
    <scope>NUCLEOTIDE SEQUENCE [LARGE SCALE GENOMIC DNA]</scope>
    <source>
        <strain evidence="2">DSM 11699 / BSA</strain>
    </source>
</reference>